<feature type="compositionally biased region" description="Low complexity" evidence="1">
    <location>
        <begin position="156"/>
        <end position="166"/>
    </location>
</feature>
<evidence type="ECO:0000256" key="1">
    <source>
        <dbReference type="SAM" id="MobiDB-lite"/>
    </source>
</evidence>
<dbReference type="Proteomes" id="UP000053317">
    <property type="component" value="Unassembled WGS sequence"/>
</dbReference>
<dbReference type="PANTHER" id="PTHR13621">
    <property type="entry name" value="PROLINE-RICH PROTEIN PRCC"/>
    <property type="match status" value="1"/>
</dbReference>
<dbReference type="AlphaFoldDB" id="A0A0G2GB24"/>
<evidence type="ECO:0000313" key="3">
    <source>
        <dbReference type="Proteomes" id="UP000053317"/>
    </source>
</evidence>
<feature type="compositionally biased region" description="Low complexity" evidence="1">
    <location>
        <begin position="270"/>
        <end position="288"/>
    </location>
</feature>
<feature type="compositionally biased region" description="Low complexity" evidence="1">
    <location>
        <begin position="216"/>
        <end position="227"/>
    </location>
</feature>
<dbReference type="EMBL" id="LCWF01000093">
    <property type="protein sequence ID" value="KKY20828.1"/>
    <property type="molecule type" value="Genomic_DNA"/>
</dbReference>
<feature type="compositionally biased region" description="Basic and acidic residues" evidence="1">
    <location>
        <begin position="119"/>
        <end position="151"/>
    </location>
</feature>
<keyword evidence="3" id="KW-1185">Reference proteome</keyword>
<evidence type="ECO:0000313" key="2">
    <source>
        <dbReference type="EMBL" id="KKY20828.1"/>
    </source>
</evidence>
<feature type="region of interest" description="Disordered" evidence="1">
    <location>
        <begin position="1"/>
        <end position="302"/>
    </location>
</feature>
<reference evidence="2 3" key="2">
    <citation type="submission" date="2015-05" db="EMBL/GenBank/DDBJ databases">
        <authorList>
            <person name="Morales-Cruz A."/>
            <person name="Amrine K.C."/>
            <person name="Cantu D."/>
        </authorList>
    </citation>
    <scope>NUCLEOTIDE SEQUENCE [LARGE SCALE GENOMIC DNA]</scope>
    <source>
        <strain evidence="2">UCRPC4</strain>
    </source>
</reference>
<protein>
    <submittedName>
        <fullName evidence="2">Putative mitotic checkpoint protein prcc</fullName>
    </submittedName>
</protein>
<dbReference type="GO" id="GO:0005634">
    <property type="term" value="C:nucleus"/>
    <property type="evidence" value="ECO:0007669"/>
    <property type="project" value="TreeGrafter"/>
</dbReference>
<comment type="caution">
    <text evidence="2">The sequence shown here is derived from an EMBL/GenBank/DDBJ whole genome shotgun (WGS) entry which is preliminary data.</text>
</comment>
<sequence>MALVSYSDSEGSDDEQPQVSAKKAAIPPPTTTKSGFNAIVEKSNPRKIRVNLSEKLETNGGKDGEPAPKKPRIGGGAFSGFNAMLPAPKRTAPASATPSTAAKGAPRKVFSLKTGAEPGFDRQADEELREMFAEQEADRQKNKNGDSHGMEGPHATATSSRTSPPTSDVPPKPQVGTPMMFKPLSVARGPQRKRKSPLPTSPATSVASPADHERSSAPSPSPAISLAVPPPAPTPPKPKVSLFSMNSGVDSSLPITDTTSQAEYEPLVYTTSETTTTEEPTPSSLPSTKSRQSQPQTLQSIATDLNLTPSQQRQLFGRQSKNPTSSNAANIINFNTDAEYAANEALRASGEAEANQHRNVKAIAPGKHSLKQLINNASGQAEALEESFAQGRRNKMEAGSKYGW</sequence>
<gene>
    <name evidence="2" type="ORF">UCRPC4_g04101</name>
</gene>
<dbReference type="Pfam" id="PF10253">
    <property type="entry name" value="PRCC"/>
    <property type="match status" value="1"/>
</dbReference>
<feature type="compositionally biased region" description="Basic and acidic residues" evidence="1">
    <location>
        <begin position="52"/>
        <end position="68"/>
    </location>
</feature>
<feature type="compositionally biased region" description="Polar residues" evidence="1">
    <location>
        <begin position="243"/>
        <end position="262"/>
    </location>
</feature>
<name>A0A0G2GB24_PHACM</name>
<dbReference type="PANTHER" id="PTHR13621:SF2">
    <property type="entry name" value="PROLINE-RICH PROTEIN PRCC"/>
    <property type="match status" value="1"/>
</dbReference>
<dbReference type="OrthoDB" id="2555634at2759"/>
<feature type="compositionally biased region" description="Polar residues" evidence="1">
    <location>
        <begin position="289"/>
        <end position="302"/>
    </location>
</feature>
<accession>A0A0G2GB24</accession>
<dbReference type="InterPro" id="IPR018800">
    <property type="entry name" value="PRCC"/>
</dbReference>
<organism evidence="2 3">
    <name type="scientific">Phaeomoniella chlamydospora</name>
    <name type="common">Phaeoacremonium chlamydosporum</name>
    <dbReference type="NCBI Taxonomy" id="158046"/>
    <lineage>
        <taxon>Eukaryota</taxon>
        <taxon>Fungi</taxon>
        <taxon>Dikarya</taxon>
        <taxon>Ascomycota</taxon>
        <taxon>Pezizomycotina</taxon>
        <taxon>Eurotiomycetes</taxon>
        <taxon>Chaetothyriomycetidae</taxon>
        <taxon>Phaeomoniellales</taxon>
        <taxon>Phaeomoniellaceae</taxon>
        <taxon>Phaeomoniella</taxon>
    </lineage>
</organism>
<proteinExistence type="predicted"/>
<feature type="compositionally biased region" description="Low complexity" evidence="1">
    <location>
        <begin position="86"/>
        <end position="104"/>
    </location>
</feature>
<feature type="region of interest" description="Disordered" evidence="1">
    <location>
        <begin position="380"/>
        <end position="404"/>
    </location>
</feature>
<feature type="compositionally biased region" description="Pro residues" evidence="1">
    <location>
        <begin position="228"/>
        <end position="238"/>
    </location>
</feature>
<reference evidence="2 3" key="1">
    <citation type="submission" date="2015-05" db="EMBL/GenBank/DDBJ databases">
        <title>Distinctive expansion of gene families associated with plant cell wall degradation and secondary metabolism in the genomes of grapevine trunk pathogens.</title>
        <authorList>
            <person name="Lawrence D.P."/>
            <person name="Travadon R."/>
            <person name="Rolshausen P.E."/>
            <person name="Baumgartner K."/>
        </authorList>
    </citation>
    <scope>NUCLEOTIDE SEQUENCE [LARGE SCALE GENOMIC DNA]</scope>
    <source>
        <strain evidence="2">UCRPC4</strain>
    </source>
</reference>